<evidence type="ECO:0000256" key="2">
    <source>
        <dbReference type="SAM" id="SignalP"/>
    </source>
</evidence>
<comment type="caution">
    <text evidence="3">The sequence shown here is derived from an EMBL/GenBank/DDBJ whole genome shotgun (WGS) entry which is preliminary data.</text>
</comment>
<keyword evidence="1" id="KW-0472">Membrane</keyword>
<keyword evidence="1" id="KW-1133">Transmembrane helix</keyword>
<keyword evidence="2" id="KW-0732">Signal</keyword>
<dbReference type="RefSeq" id="WP_254168736.1">
    <property type="nucleotide sequence ID" value="NZ_JANAFB010000052.1"/>
</dbReference>
<organism evidence="3 4">
    <name type="scientific">Rothia santali</name>
    <dbReference type="NCBI Taxonomy" id="2949643"/>
    <lineage>
        <taxon>Bacteria</taxon>
        <taxon>Bacillati</taxon>
        <taxon>Actinomycetota</taxon>
        <taxon>Actinomycetes</taxon>
        <taxon>Micrococcales</taxon>
        <taxon>Micrococcaceae</taxon>
        <taxon>Rothia</taxon>
    </lineage>
</organism>
<evidence type="ECO:0000313" key="4">
    <source>
        <dbReference type="Proteomes" id="UP001139502"/>
    </source>
</evidence>
<evidence type="ECO:0000256" key="1">
    <source>
        <dbReference type="SAM" id="Phobius"/>
    </source>
</evidence>
<name>A0A9X2KIP2_9MICC</name>
<feature type="transmembrane region" description="Helical" evidence="1">
    <location>
        <begin position="297"/>
        <end position="319"/>
    </location>
</feature>
<feature type="transmembrane region" description="Helical" evidence="1">
    <location>
        <begin position="344"/>
        <end position="364"/>
    </location>
</feature>
<sequence length="425" mass="44635">MKGACGVALFLIVLQALTQAGELASREGSLGTWEDTGSYAVFYPRSVGEDLGEIEAGGHASKAAEAGPLYEALDAAGALFVDASAYEAGGPSEDPTGGVEPPRPVIRVNANYLERYPLLDADGGRVGVAPEETAWVVAVPETYRDQEERLRELFTARRIGSGGVDGAVQASEGMLGSAPPDRFREQAVRIVWTAAGQRVFGFSTLVAPEDGHLVEDPIVEVMTPSNSLPVDRLNAVTGELNAPLKVPVGADPAGTLRSLQPMLAELRLQDNLRHLVTTHEAVLGELRQLQAALSGSVAAAVVAFLALTVLGVALVAIVCDRDRLRLTVRRLHGHGFWRTHRETLALLGGVWGAQLIVAVGFLAVRQLRPAPVGGAPAGSAGAGGWEALPPLLAVAGACALVELCLAAAAVLVLERRHLARRLREL</sequence>
<dbReference type="EMBL" id="JANAFB010000052">
    <property type="protein sequence ID" value="MCP3427102.1"/>
    <property type="molecule type" value="Genomic_DNA"/>
</dbReference>
<feature type="signal peptide" evidence="2">
    <location>
        <begin position="1"/>
        <end position="20"/>
    </location>
</feature>
<proteinExistence type="predicted"/>
<feature type="transmembrane region" description="Helical" evidence="1">
    <location>
        <begin position="391"/>
        <end position="413"/>
    </location>
</feature>
<keyword evidence="4" id="KW-1185">Reference proteome</keyword>
<gene>
    <name evidence="3" type="ORF">NBM05_14050</name>
</gene>
<reference evidence="3" key="1">
    <citation type="submission" date="2022-06" db="EMBL/GenBank/DDBJ databases">
        <title>Rothia sp. isolated from sandalwood seedling.</title>
        <authorList>
            <person name="Tuikhar N."/>
            <person name="Kirdat K."/>
            <person name="Thorat V."/>
            <person name="Swetha P."/>
            <person name="Padma S."/>
            <person name="Sundararaj R."/>
            <person name="Yadav A."/>
        </authorList>
    </citation>
    <scope>NUCLEOTIDE SEQUENCE</scope>
    <source>
        <strain evidence="3">AR01</strain>
    </source>
</reference>
<accession>A0A9X2KIP2</accession>
<protein>
    <submittedName>
        <fullName evidence="3">Uncharacterized protein</fullName>
    </submittedName>
</protein>
<dbReference type="Proteomes" id="UP001139502">
    <property type="component" value="Unassembled WGS sequence"/>
</dbReference>
<evidence type="ECO:0000313" key="3">
    <source>
        <dbReference type="EMBL" id="MCP3427102.1"/>
    </source>
</evidence>
<dbReference type="AlphaFoldDB" id="A0A9X2KIP2"/>
<keyword evidence="1" id="KW-0812">Transmembrane</keyword>
<feature type="chain" id="PRO_5040763824" evidence="2">
    <location>
        <begin position="21"/>
        <end position="425"/>
    </location>
</feature>